<dbReference type="Gene3D" id="3.40.50.620">
    <property type="entry name" value="HUPs"/>
    <property type="match status" value="1"/>
</dbReference>
<dbReference type="Pfam" id="PF06574">
    <property type="entry name" value="FAD_syn"/>
    <property type="match status" value="1"/>
</dbReference>
<dbReference type="PANTHER" id="PTHR22749">
    <property type="entry name" value="RIBOFLAVIN KINASE/FMN ADENYLYLTRANSFERASE"/>
    <property type="match status" value="1"/>
</dbReference>
<evidence type="ECO:0000313" key="18">
    <source>
        <dbReference type="Proteomes" id="UP001259492"/>
    </source>
</evidence>
<dbReference type="InterPro" id="IPR015865">
    <property type="entry name" value="Riboflavin_kinase_bac/euk"/>
</dbReference>
<sequence>MSNLSNKLEHSVITIGTFDGVHIGHQKIIEQLLSVANKQNLKPVVLTFFPHPRMVIQPDFKMELLNTIDEKRGILLKLGIEELVIKRFTKKFASLTARAYVEEILVKELKIKHVIIGYDHRFGKGRLANIENMKSLGSEFNFTVQEIPAQDISDITVSSTKIRKALAEGNLELANRYLGYNYFLSGTIIKGRGLGKTIQFPTANISISEDYKLIPKQGVYVVTSKINGLVVKGMMNIGTNPTVKGKTQSIEVHFFNFNQDLYSKNLKIDIVHRLRDEQKFESLQALSKQLEQDKKDAIVYLNNNN</sequence>
<keyword evidence="4 15" id="KW-0285">Flavoprotein</keyword>
<evidence type="ECO:0000256" key="6">
    <source>
        <dbReference type="ARBA" id="ARBA00022679"/>
    </source>
</evidence>
<evidence type="ECO:0000256" key="14">
    <source>
        <dbReference type="ARBA" id="ARBA00049494"/>
    </source>
</evidence>
<dbReference type="InterPro" id="IPR015864">
    <property type="entry name" value="FAD_synthase"/>
</dbReference>
<dbReference type="SUPFAM" id="SSF52374">
    <property type="entry name" value="Nucleotidylyl transferase"/>
    <property type="match status" value="1"/>
</dbReference>
<dbReference type="EC" id="2.7.1.26" evidence="15"/>
<comment type="pathway">
    <text evidence="3 15">Cofactor biosynthesis; FMN biosynthesis; FMN from riboflavin (ATP route): step 1/1.</text>
</comment>
<dbReference type="Proteomes" id="UP001259492">
    <property type="component" value="Unassembled WGS sequence"/>
</dbReference>
<comment type="catalytic activity">
    <reaction evidence="14 15">
        <text>FMN + ATP + H(+) = FAD + diphosphate</text>
        <dbReference type="Rhea" id="RHEA:17237"/>
        <dbReference type="ChEBI" id="CHEBI:15378"/>
        <dbReference type="ChEBI" id="CHEBI:30616"/>
        <dbReference type="ChEBI" id="CHEBI:33019"/>
        <dbReference type="ChEBI" id="CHEBI:57692"/>
        <dbReference type="ChEBI" id="CHEBI:58210"/>
        <dbReference type="EC" id="2.7.7.2"/>
    </reaction>
</comment>
<dbReference type="NCBIfam" id="TIGR00125">
    <property type="entry name" value="cyt_tran_rel"/>
    <property type="match status" value="1"/>
</dbReference>
<dbReference type="NCBIfam" id="NF004160">
    <property type="entry name" value="PRK05627.1-3"/>
    <property type="match status" value="1"/>
</dbReference>
<dbReference type="InterPro" id="IPR004821">
    <property type="entry name" value="Cyt_trans-like"/>
</dbReference>
<dbReference type="NCBIfam" id="TIGR00083">
    <property type="entry name" value="ribF"/>
    <property type="match status" value="1"/>
</dbReference>
<dbReference type="PIRSF" id="PIRSF004491">
    <property type="entry name" value="FAD_Synth"/>
    <property type="match status" value="1"/>
</dbReference>
<evidence type="ECO:0000256" key="1">
    <source>
        <dbReference type="ARBA" id="ARBA00002121"/>
    </source>
</evidence>
<gene>
    <name evidence="17" type="ORF">RM697_04685</name>
</gene>
<dbReference type="Gene3D" id="2.40.30.30">
    <property type="entry name" value="Riboflavin kinase-like"/>
    <property type="match status" value="1"/>
</dbReference>
<evidence type="ECO:0000256" key="12">
    <source>
        <dbReference type="ARBA" id="ARBA00023268"/>
    </source>
</evidence>
<evidence type="ECO:0000256" key="3">
    <source>
        <dbReference type="ARBA" id="ARBA00005201"/>
    </source>
</evidence>
<evidence type="ECO:0000259" key="16">
    <source>
        <dbReference type="SMART" id="SM00904"/>
    </source>
</evidence>
<evidence type="ECO:0000256" key="7">
    <source>
        <dbReference type="ARBA" id="ARBA00022695"/>
    </source>
</evidence>
<evidence type="ECO:0000313" key="17">
    <source>
        <dbReference type="EMBL" id="MDT0557929.1"/>
    </source>
</evidence>
<keyword evidence="5 15" id="KW-0288">FMN</keyword>
<dbReference type="GO" id="GO:0008531">
    <property type="term" value="F:riboflavin kinase activity"/>
    <property type="evidence" value="ECO:0007669"/>
    <property type="project" value="UniProtKB-EC"/>
</dbReference>
<reference evidence="17 18" key="1">
    <citation type="submission" date="2023-09" db="EMBL/GenBank/DDBJ databases">
        <authorList>
            <person name="Rey-Velasco X."/>
        </authorList>
    </citation>
    <scope>NUCLEOTIDE SEQUENCE [LARGE SCALE GENOMIC DNA]</scope>
    <source>
        <strain evidence="17 18">W332</strain>
    </source>
</reference>
<comment type="caution">
    <text evidence="17">The sequence shown here is derived from an EMBL/GenBank/DDBJ whole genome shotgun (WGS) entry which is preliminary data.</text>
</comment>
<comment type="catalytic activity">
    <reaction evidence="13 15">
        <text>riboflavin + ATP = FMN + ADP + H(+)</text>
        <dbReference type="Rhea" id="RHEA:14357"/>
        <dbReference type="ChEBI" id="CHEBI:15378"/>
        <dbReference type="ChEBI" id="CHEBI:30616"/>
        <dbReference type="ChEBI" id="CHEBI:57986"/>
        <dbReference type="ChEBI" id="CHEBI:58210"/>
        <dbReference type="ChEBI" id="CHEBI:456216"/>
        <dbReference type="EC" id="2.7.1.26"/>
    </reaction>
</comment>
<keyword evidence="11 15" id="KW-0067">ATP-binding</keyword>
<dbReference type="SMART" id="SM00904">
    <property type="entry name" value="Flavokinase"/>
    <property type="match status" value="1"/>
</dbReference>
<dbReference type="SUPFAM" id="SSF82114">
    <property type="entry name" value="Riboflavin kinase-like"/>
    <property type="match status" value="1"/>
</dbReference>
<dbReference type="CDD" id="cd02064">
    <property type="entry name" value="FAD_synthetase_N"/>
    <property type="match status" value="1"/>
</dbReference>
<dbReference type="EMBL" id="JAVRIA010000002">
    <property type="protein sequence ID" value="MDT0557929.1"/>
    <property type="molecule type" value="Genomic_DNA"/>
</dbReference>
<evidence type="ECO:0000256" key="15">
    <source>
        <dbReference type="PIRNR" id="PIRNR004491"/>
    </source>
</evidence>
<keyword evidence="9 15" id="KW-0418">Kinase</keyword>
<dbReference type="InterPro" id="IPR023468">
    <property type="entry name" value="Riboflavin_kinase"/>
</dbReference>
<dbReference type="Pfam" id="PF01687">
    <property type="entry name" value="Flavokinase"/>
    <property type="match status" value="1"/>
</dbReference>
<dbReference type="InterPro" id="IPR014729">
    <property type="entry name" value="Rossmann-like_a/b/a_fold"/>
</dbReference>
<keyword evidence="10 15" id="KW-0274">FAD</keyword>
<evidence type="ECO:0000256" key="4">
    <source>
        <dbReference type="ARBA" id="ARBA00022630"/>
    </source>
</evidence>
<keyword evidence="7 15" id="KW-0548">Nucleotidyltransferase</keyword>
<dbReference type="NCBIfam" id="NF004162">
    <property type="entry name" value="PRK05627.1-5"/>
    <property type="match status" value="1"/>
</dbReference>
<dbReference type="InterPro" id="IPR002606">
    <property type="entry name" value="Riboflavin_kinase_bac"/>
</dbReference>
<proteinExistence type="inferred from homology"/>
<evidence type="ECO:0000256" key="10">
    <source>
        <dbReference type="ARBA" id="ARBA00022827"/>
    </source>
</evidence>
<evidence type="ECO:0000256" key="13">
    <source>
        <dbReference type="ARBA" id="ARBA00047880"/>
    </source>
</evidence>
<comment type="similarity">
    <text evidence="15">Belongs to the ribF family.</text>
</comment>
<evidence type="ECO:0000256" key="11">
    <source>
        <dbReference type="ARBA" id="ARBA00022840"/>
    </source>
</evidence>
<dbReference type="PANTHER" id="PTHR22749:SF6">
    <property type="entry name" value="RIBOFLAVIN KINASE"/>
    <property type="match status" value="1"/>
</dbReference>
<evidence type="ECO:0000256" key="9">
    <source>
        <dbReference type="ARBA" id="ARBA00022777"/>
    </source>
</evidence>
<comment type="pathway">
    <text evidence="2 15">Cofactor biosynthesis; FAD biosynthesis; FAD from FMN: step 1/1.</text>
</comment>
<accession>A0ABU2YIC9</accession>
<evidence type="ECO:0000256" key="5">
    <source>
        <dbReference type="ARBA" id="ARBA00022643"/>
    </source>
</evidence>
<evidence type="ECO:0000256" key="2">
    <source>
        <dbReference type="ARBA" id="ARBA00004726"/>
    </source>
</evidence>
<dbReference type="InterPro" id="IPR023465">
    <property type="entry name" value="Riboflavin_kinase_dom_sf"/>
</dbReference>
<dbReference type="GO" id="GO:0003919">
    <property type="term" value="F:FMN adenylyltransferase activity"/>
    <property type="evidence" value="ECO:0007669"/>
    <property type="project" value="UniProtKB-EC"/>
</dbReference>
<comment type="function">
    <text evidence="1">Catalyzes the phosphorylation of riboflavin to FMN followed by the adenylation of FMN to FAD.</text>
</comment>
<keyword evidence="8 15" id="KW-0547">Nucleotide-binding</keyword>
<feature type="domain" description="Riboflavin kinase" evidence="16">
    <location>
        <begin position="177"/>
        <end position="302"/>
    </location>
</feature>
<organism evidence="17 18">
    <name type="scientific">Microcosmobacter mediterraneus</name>
    <dbReference type="NCBI Taxonomy" id="3075607"/>
    <lineage>
        <taxon>Bacteria</taxon>
        <taxon>Pseudomonadati</taxon>
        <taxon>Bacteroidota</taxon>
        <taxon>Flavobacteriia</taxon>
        <taxon>Flavobacteriales</taxon>
        <taxon>Flavobacteriaceae</taxon>
        <taxon>Microcosmobacter</taxon>
    </lineage>
</organism>
<keyword evidence="6 15" id="KW-0808">Transferase</keyword>
<name>A0ABU2YIC9_9FLAO</name>
<evidence type="ECO:0000256" key="8">
    <source>
        <dbReference type="ARBA" id="ARBA00022741"/>
    </source>
</evidence>
<dbReference type="RefSeq" id="WP_311426703.1">
    <property type="nucleotide sequence ID" value="NZ_JAVRIA010000002.1"/>
</dbReference>
<keyword evidence="18" id="KW-1185">Reference proteome</keyword>
<keyword evidence="12" id="KW-0511">Multifunctional enzyme</keyword>
<dbReference type="EC" id="2.7.7.2" evidence="15"/>
<protein>
    <recommendedName>
        <fullName evidence="15">Riboflavin biosynthesis protein</fullName>
    </recommendedName>
    <domain>
        <recommendedName>
            <fullName evidence="15">Riboflavin kinase</fullName>
            <ecNumber evidence="15">2.7.1.26</ecNumber>
        </recommendedName>
        <alternativeName>
            <fullName evidence="15">Flavokinase</fullName>
        </alternativeName>
    </domain>
    <domain>
        <recommendedName>
            <fullName evidence="15">FMN adenylyltransferase</fullName>
            <ecNumber evidence="15">2.7.7.2</ecNumber>
        </recommendedName>
        <alternativeName>
            <fullName evidence="15">FAD pyrophosphorylase</fullName>
        </alternativeName>
        <alternativeName>
            <fullName evidence="15">FAD synthase</fullName>
        </alternativeName>
    </domain>
</protein>